<evidence type="ECO:0000256" key="2">
    <source>
        <dbReference type="ARBA" id="ARBA00008854"/>
    </source>
</evidence>
<comment type="subcellular location">
    <subcellularLocation>
        <location evidence="1">Membrane</location>
        <topology evidence="1">Single-pass membrane protein</topology>
    </subcellularLocation>
</comment>
<sequence length="94" mass="10529">MKQEKTIFEEIAKARTQYGGAKTVDEKVQTAGQLDGALSRLLVIMENYPDLKSNQTVAQLMDELAGTENRIAVERKRFNDVVGDFNITIKKVPT</sequence>
<protein>
    <submittedName>
        <fullName evidence="6">LemA family protein</fullName>
    </submittedName>
</protein>
<evidence type="ECO:0000256" key="4">
    <source>
        <dbReference type="ARBA" id="ARBA00022989"/>
    </source>
</evidence>
<proteinExistence type="inferred from homology"/>
<evidence type="ECO:0000256" key="1">
    <source>
        <dbReference type="ARBA" id="ARBA00004167"/>
    </source>
</evidence>
<feature type="non-terminal residue" evidence="6">
    <location>
        <position position="94"/>
    </location>
</feature>
<dbReference type="AlphaFoldDB" id="A0A2M7RPP0"/>
<keyword evidence="3" id="KW-0812">Transmembrane</keyword>
<evidence type="ECO:0000256" key="3">
    <source>
        <dbReference type="ARBA" id="ARBA00022692"/>
    </source>
</evidence>
<dbReference type="Pfam" id="PF04011">
    <property type="entry name" value="LemA"/>
    <property type="match status" value="1"/>
</dbReference>
<accession>A0A2M7RPP0</accession>
<organism evidence="6 7">
    <name type="scientific">Candidatus Gottesmanbacteria bacterium CG_4_10_14_0_8_um_filter_37_24</name>
    <dbReference type="NCBI Taxonomy" id="1974574"/>
    <lineage>
        <taxon>Bacteria</taxon>
        <taxon>Candidatus Gottesmaniibacteriota</taxon>
    </lineage>
</organism>
<keyword evidence="5" id="KW-0472">Membrane</keyword>
<dbReference type="EMBL" id="PFMK01000095">
    <property type="protein sequence ID" value="PIZ02283.1"/>
    <property type="molecule type" value="Genomic_DNA"/>
</dbReference>
<dbReference type="PANTHER" id="PTHR34478:SF2">
    <property type="entry name" value="MEMBRANE PROTEIN"/>
    <property type="match status" value="1"/>
</dbReference>
<dbReference type="Proteomes" id="UP000231069">
    <property type="component" value="Unassembled WGS sequence"/>
</dbReference>
<comment type="similarity">
    <text evidence="2">Belongs to the LemA family.</text>
</comment>
<dbReference type="Gene3D" id="1.20.1440.20">
    <property type="entry name" value="LemA-like domain"/>
    <property type="match status" value="1"/>
</dbReference>
<dbReference type="GO" id="GO:0016020">
    <property type="term" value="C:membrane"/>
    <property type="evidence" value="ECO:0007669"/>
    <property type="project" value="UniProtKB-SubCell"/>
</dbReference>
<dbReference type="PANTHER" id="PTHR34478">
    <property type="entry name" value="PROTEIN LEMA"/>
    <property type="match status" value="1"/>
</dbReference>
<dbReference type="InterPro" id="IPR007156">
    <property type="entry name" value="MamQ_LemA"/>
</dbReference>
<keyword evidence="4" id="KW-1133">Transmembrane helix</keyword>
<name>A0A2M7RPP0_9BACT</name>
<comment type="caution">
    <text evidence="6">The sequence shown here is derived from an EMBL/GenBank/DDBJ whole genome shotgun (WGS) entry which is preliminary data.</text>
</comment>
<evidence type="ECO:0000313" key="7">
    <source>
        <dbReference type="Proteomes" id="UP000231069"/>
    </source>
</evidence>
<evidence type="ECO:0000256" key="5">
    <source>
        <dbReference type="ARBA" id="ARBA00023136"/>
    </source>
</evidence>
<dbReference type="InterPro" id="IPR023353">
    <property type="entry name" value="LemA-like_dom_sf"/>
</dbReference>
<gene>
    <name evidence="6" type="ORF">COY59_05650</name>
</gene>
<evidence type="ECO:0000313" key="6">
    <source>
        <dbReference type="EMBL" id="PIZ02283.1"/>
    </source>
</evidence>
<reference evidence="7" key="1">
    <citation type="submission" date="2017-09" db="EMBL/GenBank/DDBJ databases">
        <title>Depth-based differentiation of microbial function through sediment-hosted aquifers and enrichment of novel symbionts in the deep terrestrial subsurface.</title>
        <authorList>
            <person name="Probst A.J."/>
            <person name="Ladd B."/>
            <person name="Jarett J.K."/>
            <person name="Geller-Mcgrath D.E."/>
            <person name="Sieber C.M.K."/>
            <person name="Emerson J.B."/>
            <person name="Anantharaman K."/>
            <person name="Thomas B.C."/>
            <person name="Malmstrom R."/>
            <person name="Stieglmeier M."/>
            <person name="Klingl A."/>
            <person name="Woyke T."/>
            <person name="Ryan C.M."/>
            <person name="Banfield J.F."/>
        </authorList>
    </citation>
    <scope>NUCLEOTIDE SEQUENCE [LARGE SCALE GENOMIC DNA]</scope>
</reference>
<dbReference type="SUPFAM" id="SSF140478">
    <property type="entry name" value="LemA-like"/>
    <property type="match status" value="1"/>
</dbReference>